<protein>
    <submittedName>
        <fullName evidence="6">ECF-type sigma factor</fullName>
    </submittedName>
</protein>
<evidence type="ECO:0000313" key="6">
    <source>
        <dbReference type="EMBL" id="MEK8034106.1"/>
    </source>
</evidence>
<dbReference type="SUPFAM" id="SSF88946">
    <property type="entry name" value="Sigma2 domain of RNA polymerase sigma factors"/>
    <property type="match status" value="1"/>
</dbReference>
<reference evidence="6 7" key="1">
    <citation type="submission" date="2024-04" db="EMBL/GenBank/DDBJ databases">
        <title>Novel species of the genus Ideonella isolated from streams.</title>
        <authorList>
            <person name="Lu H."/>
        </authorList>
    </citation>
    <scope>NUCLEOTIDE SEQUENCE [LARGE SCALE GENOMIC DNA]</scope>
    <source>
        <strain evidence="6 7">DXS29W</strain>
    </source>
</reference>
<dbReference type="Gene3D" id="1.10.10.10">
    <property type="entry name" value="Winged helix-like DNA-binding domain superfamily/Winged helix DNA-binding domain"/>
    <property type="match status" value="1"/>
</dbReference>
<name>A0ABU9BVW0_9BURK</name>
<dbReference type="Gene3D" id="1.10.1740.10">
    <property type="match status" value="1"/>
</dbReference>
<dbReference type="NCBIfam" id="TIGR02937">
    <property type="entry name" value="sigma70-ECF"/>
    <property type="match status" value="1"/>
</dbReference>
<accession>A0ABU9BVW0</accession>
<sequence>MLDPNAPAPDTADELFRTMYQDLRRLASSRLRRSENITMLDTTALVHESYLRFQHQSDLGGMSQGQFLAYAARVMRFVVIDFVRQRHAERRGGDQLHVTLNTEVAESVSVKDDDVIRIHEAIEELAQVDDRLARIVEMRCFAGLDELAIAQALGVTDRTVRRDWQKARLLLKAVLQ</sequence>
<dbReference type="PANTHER" id="PTHR43133">
    <property type="entry name" value="RNA POLYMERASE ECF-TYPE SIGMA FACTO"/>
    <property type="match status" value="1"/>
</dbReference>
<dbReference type="PANTHER" id="PTHR43133:SF39">
    <property type="entry name" value="SIMILAR TO RNA POLYMERASE SIGMA-E FACTOR"/>
    <property type="match status" value="1"/>
</dbReference>
<evidence type="ECO:0000313" key="7">
    <source>
        <dbReference type="Proteomes" id="UP001371218"/>
    </source>
</evidence>
<evidence type="ECO:0000256" key="2">
    <source>
        <dbReference type="ARBA" id="ARBA00023015"/>
    </source>
</evidence>
<dbReference type="InterPro" id="IPR053812">
    <property type="entry name" value="HTH_Sigma70_ECF-like"/>
</dbReference>
<dbReference type="Pfam" id="PF07638">
    <property type="entry name" value="Sigma70_ECF"/>
    <property type="match status" value="1"/>
</dbReference>
<evidence type="ECO:0000256" key="4">
    <source>
        <dbReference type="ARBA" id="ARBA00023163"/>
    </source>
</evidence>
<dbReference type="InterPro" id="IPR013325">
    <property type="entry name" value="RNA_pol_sigma_r2"/>
</dbReference>
<dbReference type="EMBL" id="JBBUTG010000025">
    <property type="protein sequence ID" value="MEK8034106.1"/>
    <property type="molecule type" value="Genomic_DNA"/>
</dbReference>
<keyword evidence="4" id="KW-0804">Transcription</keyword>
<comment type="caution">
    <text evidence="6">The sequence shown here is derived from an EMBL/GenBank/DDBJ whole genome shotgun (WGS) entry which is preliminary data.</text>
</comment>
<dbReference type="Proteomes" id="UP001371218">
    <property type="component" value="Unassembled WGS sequence"/>
</dbReference>
<organism evidence="6 7">
    <name type="scientific">Ideonella lacteola</name>
    <dbReference type="NCBI Taxonomy" id="2984193"/>
    <lineage>
        <taxon>Bacteria</taxon>
        <taxon>Pseudomonadati</taxon>
        <taxon>Pseudomonadota</taxon>
        <taxon>Betaproteobacteria</taxon>
        <taxon>Burkholderiales</taxon>
        <taxon>Sphaerotilaceae</taxon>
        <taxon>Ideonella</taxon>
    </lineage>
</organism>
<keyword evidence="2" id="KW-0805">Transcription regulation</keyword>
<dbReference type="RefSeq" id="WP_341428534.1">
    <property type="nucleotide sequence ID" value="NZ_JBBUTG010000025.1"/>
</dbReference>
<dbReference type="SUPFAM" id="SSF88659">
    <property type="entry name" value="Sigma3 and sigma4 domains of RNA polymerase sigma factors"/>
    <property type="match status" value="1"/>
</dbReference>
<proteinExistence type="inferred from homology"/>
<comment type="similarity">
    <text evidence="1">Belongs to the sigma-70 factor family. ECF subfamily.</text>
</comment>
<dbReference type="InterPro" id="IPR039425">
    <property type="entry name" value="RNA_pol_sigma-70-like"/>
</dbReference>
<keyword evidence="3" id="KW-0731">Sigma factor</keyword>
<feature type="domain" description="RNA polymerase sigma-70 ECF-like HTH" evidence="5">
    <location>
        <begin position="10"/>
        <end position="172"/>
    </location>
</feature>
<dbReference type="InterPro" id="IPR014284">
    <property type="entry name" value="RNA_pol_sigma-70_dom"/>
</dbReference>
<dbReference type="InterPro" id="IPR013324">
    <property type="entry name" value="RNA_pol_sigma_r3/r4-like"/>
</dbReference>
<dbReference type="InterPro" id="IPR036388">
    <property type="entry name" value="WH-like_DNA-bd_sf"/>
</dbReference>
<keyword evidence="7" id="KW-1185">Reference proteome</keyword>
<dbReference type="InterPro" id="IPR011517">
    <property type="entry name" value="RNA_pol_sigma70_ECF-like"/>
</dbReference>
<dbReference type="NCBIfam" id="TIGR02999">
    <property type="entry name" value="Sig-70_X6"/>
    <property type="match status" value="1"/>
</dbReference>
<evidence type="ECO:0000259" key="5">
    <source>
        <dbReference type="Pfam" id="PF07638"/>
    </source>
</evidence>
<evidence type="ECO:0000256" key="3">
    <source>
        <dbReference type="ARBA" id="ARBA00023082"/>
    </source>
</evidence>
<evidence type="ECO:0000256" key="1">
    <source>
        <dbReference type="ARBA" id="ARBA00010641"/>
    </source>
</evidence>
<gene>
    <name evidence="6" type="ORF">AACH06_25050</name>
</gene>